<reference evidence="3" key="1">
    <citation type="submission" date="2023-06" db="EMBL/GenBank/DDBJ databases">
        <title>Genome-scale phylogeny and comparative genomics of the fungal order Sordariales.</title>
        <authorList>
            <consortium name="Lawrence Berkeley National Laboratory"/>
            <person name="Hensen N."/>
            <person name="Bonometti L."/>
            <person name="Westerberg I."/>
            <person name="Brannstrom I.O."/>
            <person name="Guillou S."/>
            <person name="Cros-Aarteil S."/>
            <person name="Calhoun S."/>
            <person name="Haridas S."/>
            <person name="Kuo A."/>
            <person name="Mondo S."/>
            <person name="Pangilinan J."/>
            <person name="Riley R."/>
            <person name="LaButti K."/>
            <person name="Andreopoulos B."/>
            <person name="Lipzen A."/>
            <person name="Chen C."/>
            <person name="Yanf M."/>
            <person name="Daum C."/>
            <person name="Ng V."/>
            <person name="Clum A."/>
            <person name="Steindorff A."/>
            <person name="Ohm R."/>
            <person name="Martin F."/>
            <person name="Silar P."/>
            <person name="Natvig D."/>
            <person name="Lalanne C."/>
            <person name="Gautier V."/>
            <person name="Ament-velasquez S.L."/>
            <person name="Kruys A."/>
            <person name="Hutchinson M.I."/>
            <person name="Powell A.J."/>
            <person name="Barry K."/>
            <person name="Miller A.N."/>
            <person name="Grigoriev I.V."/>
            <person name="Debuchy R."/>
            <person name="Gladieux P."/>
            <person name="Thoren M.H."/>
            <person name="Johannesson H."/>
        </authorList>
    </citation>
    <scope>NUCLEOTIDE SEQUENCE</scope>
    <source>
        <strain evidence="3">SMH3187-1</strain>
    </source>
</reference>
<evidence type="ECO:0000313" key="4">
    <source>
        <dbReference type="Proteomes" id="UP001172155"/>
    </source>
</evidence>
<dbReference type="PANTHER" id="PTHR33119:SF1">
    <property type="entry name" value="FE2OG DIOXYGENASE DOMAIN-CONTAINING PROTEIN"/>
    <property type="match status" value="1"/>
</dbReference>
<protein>
    <submittedName>
        <fullName evidence="3">Uncharacterized protein</fullName>
    </submittedName>
</protein>
<accession>A0AA40KBE1</accession>
<proteinExistence type="predicted"/>
<dbReference type="Pfam" id="PF21666">
    <property type="entry name" value="DUF4246_N"/>
    <property type="match status" value="1"/>
</dbReference>
<gene>
    <name evidence="3" type="ORF">B0T18DRAFT_395420</name>
</gene>
<dbReference type="EMBL" id="JAUKUD010000001">
    <property type="protein sequence ID" value="KAK0752805.1"/>
    <property type="molecule type" value="Genomic_DNA"/>
</dbReference>
<sequence length="704" mass="79781">MESQPPSDQPPGIAIFTFDNSGRAPLLIPGAGMPLYVEAAHPADGHGRFAHAYDSSDYWPMRATAREIAMLRCMEKMTDKSNWQHDVFSDEIVSVWKDEAKKADWKISNKAWAWCVAELRDKARRFVDTGRTIVLDYGWGAVCKVDLGEELPELLKKAVDEVVEREPRKGRPHPDGVAHIVDPHLAPLVYDQTRVLVGGGAVGREDMDDWYGRGVPLGRPKYERRYTESQPLDSVDKDALERRRSVLGTLWPGFQWLPCEVALNPGVQITSYINDLHPHEQADAYPAMEMAVSVAIESWNDVLARVDPNQIWRRELCTGRTPARIRTFGVQFPFGLPAWEEQFSAAVRDEDSEAKAKVVASLQSLEDEVSRGEVGSRAQISGGARQFWIAVYAEARHLVHPEPGVSFSYQEWKEGRNVTRAIVPPPYQEPDVDEPKVHQAYSVSLPDEFGHSGLQVVVQINSIELTPTKPRFDDLDRFGDEMWHVADSLVTDYIAATSILFFEFDNVQPVGVRFRQPVHLRRWEFTEAEHGDFNAIMEVFDLDWSNYMSYLCQPTAFPSVQEMGQVMATEGRMLSFPGPVAYHFQPWQLADASRPGRARYLVVHLVDPNYRVCSTRNVPPQRLDWWAYDVARKAPRALNRLPTELFDEIVAGAADAEGMLDAQGMGRVRDAMEEERRDNAENVDFHDIGFHQFCDDPDDVLCED</sequence>
<dbReference type="InterPro" id="IPR025340">
    <property type="entry name" value="DUF4246"/>
</dbReference>
<evidence type="ECO:0000313" key="3">
    <source>
        <dbReference type="EMBL" id="KAK0752805.1"/>
    </source>
</evidence>
<dbReference type="AlphaFoldDB" id="A0AA40KBE1"/>
<organism evidence="3 4">
    <name type="scientific">Schizothecium vesticola</name>
    <dbReference type="NCBI Taxonomy" id="314040"/>
    <lineage>
        <taxon>Eukaryota</taxon>
        <taxon>Fungi</taxon>
        <taxon>Dikarya</taxon>
        <taxon>Ascomycota</taxon>
        <taxon>Pezizomycotina</taxon>
        <taxon>Sordariomycetes</taxon>
        <taxon>Sordariomycetidae</taxon>
        <taxon>Sordariales</taxon>
        <taxon>Schizotheciaceae</taxon>
        <taxon>Schizothecium</taxon>
    </lineage>
</organism>
<evidence type="ECO:0000259" key="1">
    <source>
        <dbReference type="Pfam" id="PF14033"/>
    </source>
</evidence>
<dbReference type="Proteomes" id="UP001172155">
    <property type="component" value="Unassembled WGS sequence"/>
</dbReference>
<dbReference type="Pfam" id="PF14033">
    <property type="entry name" value="DUF4246"/>
    <property type="match status" value="1"/>
</dbReference>
<evidence type="ECO:0000259" key="2">
    <source>
        <dbReference type="Pfam" id="PF21666"/>
    </source>
</evidence>
<comment type="caution">
    <text evidence="3">The sequence shown here is derived from an EMBL/GenBank/DDBJ whole genome shotgun (WGS) entry which is preliminary data.</text>
</comment>
<keyword evidence="4" id="KW-1185">Reference proteome</keyword>
<name>A0AA40KBE1_9PEZI</name>
<feature type="domain" description="DUF4246" evidence="2">
    <location>
        <begin position="29"/>
        <end position="99"/>
    </location>
</feature>
<dbReference type="PANTHER" id="PTHR33119">
    <property type="entry name" value="IFI3P"/>
    <property type="match status" value="1"/>
</dbReference>
<dbReference type="InterPro" id="IPR049207">
    <property type="entry name" value="DUF4246_N"/>
</dbReference>
<feature type="domain" description="DUF4246" evidence="1">
    <location>
        <begin position="110"/>
        <end position="627"/>
    </location>
</feature>
<dbReference type="InterPro" id="IPR049192">
    <property type="entry name" value="DUF4246_C"/>
</dbReference>